<gene>
    <name evidence="1" type="ORF">BSAL_63575</name>
</gene>
<reference evidence="2" key="1">
    <citation type="submission" date="2015-09" db="EMBL/GenBank/DDBJ databases">
        <authorList>
            <consortium name="Pathogen Informatics"/>
        </authorList>
    </citation>
    <scope>NUCLEOTIDE SEQUENCE [LARGE SCALE GENOMIC DNA]</scope>
    <source>
        <strain evidence="2">Lake Konstanz</strain>
    </source>
</reference>
<dbReference type="Proteomes" id="UP000051952">
    <property type="component" value="Unassembled WGS sequence"/>
</dbReference>
<keyword evidence="2" id="KW-1185">Reference proteome</keyword>
<dbReference type="AlphaFoldDB" id="A0A0S4KGC5"/>
<protein>
    <submittedName>
        <fullName evidence="1">GP46-like surface antigen, putative</fullName>
    </submittedName>
</protein>
<feature type="non-terminal residue" evidence="1">
    <location>
        <position position="1"/>
    </location>
</feature>
<dbReference type="VEuPathDB" id="TriTrypDB:BSAL_63575"/>
<dbReference type="EMBL" id="CYKH01000354">
    <property type="protein sequence ID" value="CUI13264.1"/>
    <property type="molecule type" value="Genomic_DNA"/>
</dbReference>
<organism evidence="1 2">
    <name type="scientific">Bodo saltans</name>
    <name type="common">Flagellated protozoan</name>
    <dbReference type="NCBI Taxonomy" id="75058"/>
    <lineage>
        <taxon>Eukaryota</taxon>
        <taxon>Discoba</taxon>
        <taxon>Euglenozoa</taxon>
        <taxon>Kinetoplastea</taxon>
        <taxon>Metakinetoplastina</taxon>
        <taxon>Eubodonida</taxon>
        <taxon>Bodonidae</taxon>
        <taxon>Bodo</taxon>
    </lineage>
</organism>
<sequence>IYAVHLYSNQLSGTIPNDLPRGWSNATTISIGMNTLTGTVPANVADLFILTKIQVLATGIAVLAPYASSCVPPPSSTSLPSLAPRPVVVPAAGVGNMSSLLGPETRFIGTTVAAASSIAVSSSNGAVRGAVPSADLL</sequence>
<evidence type="ECO:0000313" key="2">
    <source>
        <dbReference type="Proteomes" id="UP000051952"/>
    </source>
</evidence>
<name>A0A0S4KGC5_BODSA</name>
<proteinExistence type="predicted"/>
<accession>A0A0S4KGC5</accession>
<evidence type="ECO:0000313" key="1">
    <source>
        <dbReference type="EMBL" id="CUI13264.1"/>
    </source>
</evidence>